<dbReference type="EMBL" id="NOXF01000007">
    <property type="protein sequence ID" value="PEQ24235.1"/>
    <property type="molecule type" value="Genomic_DNA"/>
</dbReference>
<dbReference type="Proteomes" id="UP000220611">
    <property type="component" value="Unassembled WGS sequence"/>
</dbReference>
<accession>A0A855A309</accession>
<keyword evidence="2" id="KW-1185">Reference proteome</keyword>
<dbReference type="AlphaFoldDB" id="A0A855A309"/>
<proteinExistence type="predicted"/>
<organism evidence="1 2">
    <name type="scientific">[Clostridium] leptum DSM 753</name>
    <dbReference type="NCBI Taxonomy" id="428125"/>
    <lineage>
        <taxon>Bacteria</taxon>
        <taxon>Bacillati</taxon>
        <taxon>Bacillota</taxon>
        <taxon>Clostridia</taxon>
        <taxon>Eubacteriales</taxon>
        <taxon>Oscillospiraceae</taxon>
        <taxon>Oscillospiraceae incertae sedis</taxon>
    </lineage>
</organism>
<comment type="caution">
    <text evidence="1">The sequence shown here is derived from an EMBL/GenBank/DDBJ whole genome shotgun (WGS) entry which is preliminary data.</text>
</comment>
<protein>
    <submittedName>
        <fullName evidence="1">Uncharacterized protein</fullName>
    </submittedName>
</protein>
<gene>
    <name evidence="1" type="ORF">CH238_10140</name>
</gene>
<sequence length="90" mass="9678">MSNAKNTYPAAGSAAILPKTAYRAVSTRQVVAAAHIRRGGSFSCNRIFKSLTLMAYASYIGNGKAQPPVSVYPHIEFHGGQRRRLAGRAN</sequence>
<reference evidence="1 2" key="1">
    <citation type="submission" date="2017-07" db="EMBL/GenBank/DDBJ databases">
        <title>Prevalence of linear plasmids in Cutibacterium (Propionibacterium) acnes isolates obtained from prostatic tissue.</title>
        <authorList>
            <person name="Davidsson S."/>
            <person name="Carlsson J."/>
            <person name="Molling P."/>
            <person name="Andren O."/>
            <person name="Andersson S.-O."/>
            <person name="Brzuszkiewicz E."/>
            <person name="Poehlein A."/>
            <person name="Al-Zeer M."/>
            <person name="Brinkmann V."/>
            <person name="Scavenius C."/>
            <person name="Nazipi S."/>
            <person name="Soderquist B."/>
            <person name="Bruggemann H."/>
        </authorList>
    </citation>
    <scope>NUCLEOTIDE SEQUENCE [LARGE SCALE GENOMIC DNA]</scope>
    <source>
        <strain evidence="1 2">DSM 753</strain>
    </source>
</reference>
<evidence type="ECO:0000313" key="1">
    <source>
        <dbReference type="EMBL" id="PEQ24235.1"/>
    </source>
</evidence>
<name>A0A855A309_9FIRM</name>
<evidence type="ECO:0000313" key="2">
    <source>
        <dbReference type="Proteomes" id="UP000220611"/>
    </source>
</evidence>